<name>A0ABY8J1C7_9BACI</name>
<gene>
    <name evidence="2" type="primary">mobB</name>
    <name evidence="2" type="ORF">P9989_07245</name>
</gene>
<keyword evidence="3" id="KW-1185">Reference proteome</keyword>
<reference evidence="2 3" key="1">
    <citation type="submission" date="2023-04" db="EMBL/GenBank/DDBJ databases">
        <title>Genome sequence of Halobacillus naozhouensis KACC 21980.</title>
        <authorList>
            <person name="Kim S."/>
            <person name="Heo J."/>
            <person name="Kwon S.-W."/>
        </authorList>
    </citation>
    <scope>NUCLEOTIDE SEQUENCE [LARGE SCALE GENOMIC DNA]</scope>
    <source>
        <strain evidence="2 3">KCTC 13234</strain>
    </source>
</reference>
<evidence type="ECO:0000259" key="1">
    <source>
        <dbReference type="Pfam" id="PF03205"/>
    </source>
</evidence>
<dbReference type="Pfam" id="PF03205">
    <property type="entry name" value="MobB"/>
    <property type="match status" value="1"/>
</dbReference>
<dbReference type="NCBIfam" id="TIGR00176">
    <property type="entry name" value="mobB"/>
    <property type="match status" value="1"/>
</dbReference>
<organism evidence="2 3">
    <name type="scientific">Halobacillus naozhouensis</name>
    <dbReference type="NCBI Taxonomy" id="554880"/>
    <lineage>
        <taxon>Bacteria</taxon>
        <taxon>Bacillati</taxon>
        <taxon>Bacillota</taxon>
        <taxon>Bacilli</taxon>
        <taxon>Bacillales</taxon>
        <taxon>Bacillaceae</taxon>
        <taxon>Halobacillus</taxon>
    </lineage>
</organism>
<accession>A0ABY8J1C7</accession>
<dbReference type="PANTHER" id="PTHR40072:SF1">
    <property type="entry name" value="MOLYBDOPTERIN-GUANINE DINUCLEOTIDE BIOSYNTHESIS ADAPTER PROTEIN"/>
    <property type="match status" value="1"/>
</dbReference>
<dbReference type="InterPro" id="IPR027417">
    <property type="entry name" value="P-loop_NTPase"/>
</dbReference>
<dbReference type="Proteomes" id="UP001221597">
    <property type="component" value="Chromosome"/>
</dbReference>
<dbReference type="InterPro" id="IPR004435">
    <property type="entry name" value="MobB_dom"/>
</dbReference>
<dbReference type="InterPro" id="IPR052539">
    <property type="entry name" value="MGD_biosynthesis_adapter"/>
</dbReference>
<feature type="domain" description="Molybdopterin-guanine dinucleotide biosynthesis protein B (MobB)" evidence="1">
    <location>
        <begin position="6"/>
        <end position="126"/>
    </location>
</feature>
<protein>
    <submittedName>
        <fullName evidence="2">Molybdopterin-guanine dinucleotide biosynthesis protein B</fullName>
    </submittedName>
</protein>
<evidence type="ECO:0000313" key="2">
    <source>
        <dbReference type="EMBL" id="WFT76150.1"/>
    </source>
</evidence>
<evidence type="ECO:0000313" key="3">
    <source>
        <dbReference type="Proteomes" id="UP001221597"/>
    </source>
</evidence>
<dbReference type="Gene3D" id="3.40.50.300">
    <property type="entry name" value="P-loop containing nucleotide triphosphate hydrolases"/>
    <property type="match status" value="1"/>
</dbReference>
<sequence>MSQAPVFQIVGYKNSGKTTVLCELIEYGSSMGEQVASIKRHGHHQPLEPMHEHTDSYQLQKAGSFLTGIDSSGTFQLEFNHNQSFPLQRLIDLYQTFDPDLIIVEGYKQESYRKAVIIKDEADLALLQLDGVQFVLTWNKEWTSHLDIPVFTMEQWKQSIRSIYEMIKREGRE</sequence>
<dbReference type="PANTHER" id="PTHR40072">
    <property type="entry name" value="MOLYBDOPTERIN-GUANINE DINUCLEOTIDE BIOSYNTHESIS ADAPTER PROTEIN-RELATED"/>
    <property type="match status" value="1"/>
</dbReference>
<dbReference type="SUPFAM" id="SSF52540">
    <property type="entry name" value="P-loop containing nucleoside triphosphate hydrolases"/>
    <property type="match status" value="1"/>
</dbReference>
<proteinExistence type="predicted"/>
<dbReference type="RefSeq" id="WP_283078106.1">
    <property type="nucleotide sequence ID" value="NZ_CP121671.1"/>
</dbReference>
<dbReference type="EMBL" id="CP121671">
    <property type="protein sequence ID" value="WFT76150.1"/>
    <property type="molecule type" value="Genomic_DNA"/>
</dbReference>